<dbReference type="OrthoDB" id="2884925at2759"/>
<protein>
    <recommendedName>
        <fullName evidence="3">F-box domain-containing protein</fullName>
    </recommendedName>
</protein>
<reference evidence="1" key="1">
    <citation type="journal article" date="2020" name="Nat. Commun.">
        <title>Large-scale genome sequencing of mycorrhizal fungi provides insights into the early evolution of symbiotic traits.</title>
        <authorList>
            <person name="Miyauchi S."/>
            <person name="Kiss E."/>
            <person name="Kuo A."/>
            <person name="Drula E."/>
            <person name="Kohler A."/>
            <person name="Sanchez-Garcia M."/>
            <person name="Morin E."/>
            <person name="Andreopoulos B."/>
            <person name="Barry K.W."/>
            <person name="Bonito G."/>
            <person name="Buee M."/>
            <person name="Carver A."/>
            <person name="Chen C."/>
            <person name="Cichocki N."/>
            <person name="Clum A."/>
            <person name="Culley D."/>
            <person name="Crous P.W."/>
            <person name="Fauchery L."/>
            <person name="Girlanda M."/>
            <person name="Hayes R.D."/>
            <person name="Keri Z."/>
            <person name="LaButti K."/>
            <person name="Lipzen A."/>
            <person name="Lombard V."/>
            <person name="Magnuson J."/>
            <person name="Maillard F."/>
            <person name="Murat C."/>
            <person name="Nolan M."/>
            <person name="Ohm R.A."/>
            <person name="Pangilinan J."/>
            <person name="Pereira M.F."/>
            <person name="Perotto S."/>
            <person name="Peter M."/>
            <person name="Pfister S."/>
            <person name="Riley R."/>
            <person name="Sitrit Y."/>
            <person name="Stielow J.B."/>
            <person name="Szollosi G."/>
            <person name="Zifcakova L."/>
            <person name="Stursova M."/>
            <person name="Spatafora J.W."/>
            <person name="Tedersoo L."/>
            <person name="Vaario L.M."/>
            <person name="Yamada A."/>
            <person name="Yan M."/>
            <person name="Wang P."/>
            <person name="Xu J."/>
            <person name="Bruns T."/>
            <person name="Baldrian P."/>
            <person name="Vilgalys R."/>
            <person name="Dunand C."/>
            <person name="Henrissat B."/>
            <person name="Grigoriev I.V."/>
            <person name="Hibbett D."/>
            <person name="Nagy L.G."/>
            <person name="Martin F.M."/>
        </authorList>
    </citation>
    <scope>NUCLEOTIDE SEQUENCE</scope>
    <source>
        <strain evidence="1">UH-Tt-Lm1</strain>
    </source>
</reference>
<comment type="caution">
    <text evidence="1">The sequence shown here is derived from an EMBL/GenBank/DDBJ whole genome shotgun (WGS) entry which is preliminary data.</text>
</comment>
<dbReference type="Proteomes" id="UP000736335">
    <property type="component" value="Unassembled WGS sequence"/>
</dbReference>
<dbReference type="Gene3D" id="3.80.10.10">
    <property type="entry name" value="Ribonuclease Inhibitor"/>
    <property type="match status" value="1"/>
</dbReference>
<organism evidence="1 2">
    <name type="scientific">Thelephora terrestris</name>
    <dbReference type="NCBI Taxonomy" id="56493"/>
    <lineage>
        <taxon>Eukaryota</taxon>
        <taxon>Fungi</taxon>
        <taxon>Dikarya</taxon>
        <taxon>Basidiomycota</taxon>
        <taxon>Agaricomycotina</taxon>
        <taxon>Agaricomycetes</taxon>
        <taxon>Thelephorales</taxon>
        <taxon>Thelephoraceae</taxon>
        <taxon>Thelephora</taxon>
    </lineage>
</organism>
<evidence type="ECO:0000313" key="1">
    <source>
        <dbReference type="EMBL" id="KAF9780758.1"/>
    </source>
</evidence>
<accession>A0A9P6L396</accession>
<gene>
    <name evidence="1" type="ORF">BJ322DRAFT_1023488</name>
</gene>
<name>A0A9P6L396_9AGAM</name>
<reference evidence="1" key="2">
    <citation type="submission" date="2020-11" db="EMBL/GenBank/DDBJ databases">
        <authorList>
            <consortium name="DOE Joint Genome Institute"/>
            <person name="Kuo A."/>
            <person name="Miyauchi S."/>
            <person name="Kiss E."/>
            <person name="Drula E."/>
            <person name="Kohler A."/>
            <person name="Sanchez-Garcia M."/>
            <person name="Andreopoulos B."/>
            <person name="Barry K.W."/>
            <person name="Bonito G."/>
            <person name="Buee M."/>
            <person name="Carver A."/>
            <person name="Chen C."/>
            <person name="Cichocki N."/>
            <person name="Clum A."/>
            <person name="Culley D."/>
            <person name="Crous P.W."/>
            <person name="Fauchery L."/>
            <person name="Girlanda M."/>
            <person name="Hayes R."/>
            <person name="Keri Z."/>
            <person name="Labutti K."/>
            <person name="Lipzen A."/>
            <person name="Lombard V."/>
            <person name="Magnuson J."/>
            <person name="Maillard F."/>
            <person name="Morin E."/>
            <person name="Murat C."/>
            <person name="Nolan M."/>
            <person name="Ohm R."/>
            <person name="Pangilinan J."/>
            <person name="Pereira M."/>
            <person name="Perotto S."/>
            <person name="Peter M."/>
            <person name="Riley R."/>
            <person name="Sitrit Y."/>
            <person name="Stielow B."/>
            <person name="Szollosi G."/>
            <person name="Zifcakova L."/>
            <person name="Stursova M."/>
            <person name="Spatafora J.W."/>
            <person name="Tedersoo L."/>
            <person name="Vaario L.-M."/>
            <person name="Yamada A."/>
            <person name="Yan M."/>
            <person name="Wang P."/>
            <person name="Xu J."/>
            <person name="Bruns T."/>
            <person name="Baldrian P."/>
            <person name="Vilgalys R."/>
            <person name="Henrissat B."/>
            <person name="Grigoriev I.V."/>
            <person name="Hibbett D."/>
            <person name="Nagy L.G."/>
            <person name="Martin F.M."/>
        </authorList>
    </citation>
    <scope>NUCLEOTIDE SEQUENCE</scope>
    <source>
        <strain evidence="1">UH-Tt-Lm1</strain>
    </source>
</reference>
<keyword evidence="2" id="KW-1185">Reference proteome</keyword>
<evidence type="ECO:0000313" key="2">
    <source>
        <dbReference type="Proteomes" id="UP000736335"/>
    </source>
</evidence>
<dbReference type="AlphaFoldDB" id="A0A9P6L396"/>
<dbReference type="InterPro" id="IPR032675">
    <property type="entry name" value="LRR_dom_sf"/>
</dbReference>
<proteinExistence type="predicted"/>
<sequence length="542" mass="62155">MSIFVDDGEFYPGISLSVSELLDATKRKLRSSMFGERISALVSQVDRLERDALEVLRMIHSVRNTLAPIHRIPPEIFSLIPQYWSEGYTDKDLVALTHVCQRWREVFIAYPPLWTYLECKNVAKTRVYIDRSKSSPLQISLHDYGGSHYYLKDAFVLVIPHIKRVMSINLAGGNNLFQDLTKHFSCPVPLLRRLNLNLTCTTPLVLDSTLFYGDVSSLRTLTMTRVVPHLPWKNLPQLTTLTVSSLDPAQDVLASQLLDIFSSAPLLSKVELHTIPKSSDAPPGRVMSLPCLKSFTIVTKLVRTSTFLNHLSIPAGALLHLEFVFCGFSSPLPRILPETPENLQNLLHITSACLRFHRKIVTIRLDGPSGGLLMHDNRITDRPNENLVDSEKSTLWSLEYFDVSKIQRLAVTMYGYSLRHRHDESIYHVLNMMGDLHTLFLNQCNSLLFILALNPDKNPPKLVLCPNLEKLVFWDRYQQLFYIREMTDMAKKRALKGAKLRSITLISQAERVLEREVFELREYVEHVECRFQTGLPEWDRIF</sequence>
<evidence type="ECO:0008006" key="3">
    <source>
        <dbReference type="Google" id="ProtNLM"/>
    </source>
</evidence>
<dbReference type="EMBL" id="WIUZ02000015">
    <property type="protein sequence ID" value="KAF9780758.1"/>
    <property type="molecule type" value="Genomic_DNA"/>
</dbReference>